<dbReference type="GO" id="GO:0009653">
    <property type="term" value="P:anatomical structure morphogenesis"/>
    <property type="evidence" value="ECO:0007669"/>
    <property type="project" value="TreeGrafter"/>
</dbReference>
<evidence type="ECO:0000256" key="1">
    <source>
        <dbReference type="ARBA" id="ARBA00005545"/>
    </source>
</evidence>
<feature type="compositionally biased region" description="Polar residues" evidence="8">
    <location>
        <begin position="188"/>
        <end position="205"/>
    </location>
</feature>
<dbReference type="GO" id="GO:0030509">
    <property type="term" value="P:BMP signaling pathway"/>
    <property type="evidence" value="ECO:0007669"/>
    <property type="project" value="TreeGrafter"/>
</dbReference>
<sequence length="444" mass="49806">MMNNLFQFHGPAVKKLLGWKQGDEEEKWAEKAVDSLVKKLKKKKSGQGTVQDLEYALANPGLPSRCVTIPKSLDGRLQVSHRKGLPHVIYCRVWRWPDLQTHHELRPVPDCHFPYDNKNQQYICINPYHYTRIESSPASLTASYGMLSGVGGSPSVSPPSNSSPGYFQQQYYSPPPITTGQPIDINSHYGQNRFNSPESISTASPTSSAMSDDDDNSTMDYDYSSALESFPTPQGASPVVEPDYWCSIGYYELNSRIGQTFQVSMPMAVVDGFTEPMGQSNQEYQRICLGLISNVNRNATVDNTRKHIGKGIRLDNTPEGVTLTNLSQASVFINSKCVNYELGNGPEAVIKMPANCQMNIFPMKVFSMMWSQAQKQGYIQMNELHKMCFVRLSFVKGWGPEYHRQDITSTPCWIELSLHKPLAKVDAVIRDVNPPDVDDVHSYT</sequence>
<protein>
    <recommendedName>
        <fullName evidence="7">Mothers against decapentaplegic homolog</fullName>
        <shortName evidence="7">MAD homolog</shortName>
        <shortName evidence="7">Mothers against DPP homolog</shortName>
    </recommendedName>
    <alternativeName>
        <fullName evidence="7">SMAD family member</fullName>
    </alternativeName>
</protein>
<dbReference type="Proteomes" id="UP000298663">
    <property type="component" value="Unassembled WGS sequence"/>
</dbReference>
<dbReference type="GO" id="GO:0000978">
    <property type="term" value="F:RNA polymerase II cis-regulatory region sequence-specific DNA binding"/>
    <property type="evidence" value="ECO:0007669"/>
    <property type="project" value="TreeGrafter"/>
</dbReference>
<dbReference type="SUPFAM" id="SSF49879">
    <property type="entry name" value="SMAD/FHA domain"/>
    <property type="match status" value="1"/>
</dbReference>
<dbReference type="InterPro" id="IPR008984">
    <property type="entry name" value="SMAD_FHA_dom_sf"/>
</dbReference>
<evidence type="ECO:0000256" key="3">
    <source>
        <dbReference type="ARBA" id="ARBA00022833"/>
    </source>
</evidence>
<proteinExistence type="inferred from homology"/>
<dbReference type="Pfam" id="PF03165">
    <property type="entry name" value="MH1"/>
    <property type="match status" value="1"/>
</dbReference>
<evidence type="ECO:0000259" key="10">
    <source>
        <dbReference type="PROSITE" id="PS51076"/>
    </source>
</evidence>
<dbReference type="GO" id="GO:0070411">
    <property type="term" value="F:I-SMAD binding"/>
    <property type="evidence" value="ECO:0007669"/>
    <property type="project" value="TreeGrafter"/>
</dbReference>
<accession>A0A4U5M770</accession>
<dbReference type="PROSITE" id="PS51076">
    <property type="entry name" value="MH2"/>
    <property type="match status" value="1"/>
</dbReference>
<dbReference type="GO" id="GO:0071144">
    <property type="term" value="C:heteromeric SMAD protein complex"/>
    <property type="evidence" value="ECO:0007669"/>
    <property type="project" value="TreeGrafter"/>
</dbReference>
<dbReference type="InterPro" id="IPR001132">
    <property type="entry name" value="SMAD_dom_Dwarfin-type"/>
</dbReference>
<dbReference type="Pfam" id="PF03166">
    <property type="entry name" value="MH2"/>
    <property type="match status" value="1"/>
</dbReference>
<dbReference type="GO" id="GO:0060395">
    <property type="term" value="P:SMAD protein signal transduction"/>
    <property type="evidence" value="ECO:0007669"/>
    <property type="project" value="TreeGrafter"/>
</dbReference>
<evidence type="ECO:0000313" key="12">
    <source>
        <dbReference type="Proteomes" id="UP000298663"/>
    </source>
</evidence>
<dbReference type="STRING" id="34508.A0A4U5M770"/>
<dbReference type="SUPFAM" id="SSF56366">
    <property type="entry name" value="SMAD MH1 domain"/>
    <property type="match status" value="1"/>
</dbReference>
<dbReference type="GO" id="GO:0046872">
    <property type="term" value="F:metal ion binding"/>
    <property type="evidence" value="ECO:0007669"/>
    <property type="project" value="UniProtKB-KW"/>
</dbReference>
<name>A0A4U5M770_STECR</name>
<organism evidence="11 12">
    <name type="scientific">Steinernema carpocapsae</name>
    <name type="common">Entomopathogenic nematode</name>
    <dbReference type="NCBI Taxonomy" id="34508"/>
    <lineage>
        <taxon>Eukaryota</taxon>
        <taxon>Metazoa</taxon>
        <taxon>Ecdysozoa</taxon>
        <taxon>Nematoda</taxon>
        <taxon>Chromadorea</taxon>
        <taxon>Rhabditida</taxon>
        <taxon>Tylenchina</taxon>
        <taxon>Panagrolaimomorpha</taxon>
        <taxon>Strongyloidoidea</taxon>
        <taxon>Steinernematidae</taxon>
        <taxon>Steinernema</taxon>
    </lineage>
</organism>
<dbReference type="AlphaFoldDB" id="A0A4U5M770"/>
<evidence type="ECO:0000256" key="6">
    <source>
        <dbReference type="ARBA" id="ARBA00023242"/>
    </source>
</evidence>
<keyword evidence="2" id="KW-0479">Metal-binding</keyword>
<evidence type="ECO:0000313" key="11">
    <source>
        <dbReference type="EMBL" id="TKR64751.1"/>
    </source>
</evidence>
<dbReference type="PANTHER" id="PTHR13703:SF65">
    <property type="entry name" value="DWARFIN SMA-3"/>
    <property type="match status" value="1"/>
</dbReference>
<evidence type="ECO:0000256" key="4">
    <source>
        <dbReference type="ARBA" id="ARBA00023015"/>
    </source>
</evidence>
<keyword evidence="3" id="KW-0862">Zinc</keyword>
<dbReference type="PANTHER" id="PTHR13703">
    <property type="entry name" value="SMAD"/>
    <property type="match status" value="1"/>
</dbReference>
<comment type="similarity">
    <text evidence="1 7">Belongs to the dwarfin/SMAD family.</text>
</comment>
<dbReference type="GO" id="GO:0030154">
    <property type="term" value="P:cell differentiation"/>
    <property type="evidence" value="ECO:0007669"/>
    <property type="project" value="TreeGrafter"/>
</dbReference>
<dbReference type="EMBL" id="AZBU02000009">
    <property type="protein sequence ID" value="TKR64751.1"/>
    <property type="molecule type" value="Genomic_DNA"/>
</dbReference>
<evidence type="ECO:0000256" key="8">
    <source>
        <dbReference type="SAM" id="MobiDB-lite"/>
    </source>
</evidence>
<reference evidence="11 12" key="2">
    <citation type="journal article" date="2019" name="G3 (Bethesda)">
        <title>Hybrid Assembly of the Genome of the Entomopathogenic Nematode Steinernema carpocapsae Identifies the X-Chromosome.</title>
        <authorList>
            <person name="Serra L."/>
            <person name="Macchietto M."/>
            <person name="Macias-Munoz A."/>
            <person name="McGill C.J."/>
            <person name="Rodriguez I.M."/>
            <person name="Rodriguez B."/>
            <person name="Murad R."/>
            <person name="Mortazavi A."/>
        </authorList>
    </citation>
    <scope>NUCLEOTIDE SEQUENCE [LARGE SCALE GENOMIC DNA]</scope>
    <source>
        <strain evidence="11 12">ALL</strain>
    </source>
</reference>
<evidence type="ECO:0000256" key="5">
    <source>
        <dbReference type="ARBA" id="ARBA00023163"/>
    </source>
</evidence>
<dbReference type="GO" id="GO:0051239">
    <property type="term" value="P:regulation of multicellular organismal process"/>
    <property type="evidence" value="ECO:0007669"/>
    <property type="project" value="UniProtKB-ARBA"/>
</dbReference>
<reference evidence="11 12" key="1">
    <citation type="journal article" date="2015" name="Genome Biol.">
        <title>Comparative genomics of Steinernema reveals deeply conserved gene regulatory networks.</title>
        <authorList>
            <person name="Dillman A.R."/>
            <person name="Macchietto M."/>
            <person name="Porter C.F."/>
            <person name="Rogers A."/>
            <person name="Williams B."/>
            <person name="Antoshechkin I."/>
            <person name="Lee M.M."/>
            <person name="Goodwin Z."/>
            <person name="Lu X."/>
            <person name="Lewis E.E."/>
            <person name="Goodrich-Blair H."/>
            <person name="Stock S.P."/>
            <person name="Adams B.J."/>
            <person name="Sternberg P.W."/>
            <person name="Mortazavi A."/>
        </authorList>
    </citation>
    <scope>NUCLEOTIDE SEQUENCE [LARGE SCALE GENOMIC DNA]</scope>
    <source>
        <strain evidence="11 12">ALL</strain>
    </source>
</reference>
<comment type="caution">
    <text evidence="11">The sequence shown here is derived from an EMBL/GenBank/DDBJ whole genome shotgun (WGS) entry which is preliminary data.</text>
</comment>
<dbReference type="InterPro" id="IPR013019">
    <property type="entry name" value="MAD_homology_MH1"/>
</dbReference>
<dbReference type="InterPro" id="IPR036578">
    <property type="entry name" value="SMAD_MH1_sf"/>
</dbReference>
<dbReference type="Gene3D" id="3.90.520.10">
    <property type="entry name" value="SMAD MH1 domain"/>
    <property type="match status" value="1"/>
</dbReference>
<feature type="domain" description="MH1" evidence="9">
    <location>
        <begin position="11"/>
        <end position="139"/>
    </location>
</feature>
<feature type="region of interest" description="Disordered" evidence="8">
    <location>
        <begin position="151"/>
        <end position="234"/>
    </location>
</feature>
<dbReference type="InterPro" id="IPR017855">
    <property type="entry name" value="SMAD-like_dom_sf"/>
</dbReference>
<dbReference type="Gene3D" id="2.60.200.10">
    <property type="match status" value="1"/>
</dbReference>
<comment type="subcellular location">
    <subcellularLocation>
        <location evidence="7">Cytoplasm</location>
    </subcellularLocation>
    <subcellularLocation>
        <location evidence="7">Nucleus</location>
    </subcellularLocation>
</comment>
<dbReference type="PROSITE" id="PS51075">
    <property type="entry name" value="MH1"/>
    <property type="match status" value="1"/>
</dbReference>
<evidence type="ECO:0000256" key="2">
    <source>
        <dbReference type="ARBA" id="ARBA00022723"/>
    </source>
</evidence>
<dbReference type="GO" id="GO:0009791">
    <property type="term" value="P:post-embryonic development"/>
    <property type="evidence" value="ECO:0007669"/>
    <property type="project" value="UniProtKB-ARBA"/>
</dbReference>
<keyword evidence="4 7" id="KW-0805">Transcription regulation</keyword>
<dbReference type="InterPro" id="IPR003619">
    <property type="entry name" value="MAD_homology1_Dwarfin-type"/>
</dbReference>
<keyword evidence="6 7" id="KW-0539">Nucleus</keyword>
<keyword evidence="12" id="KW-1185">Reference proteome</keyword>
<dbReference type="GO" id="GO:0050793">
    <property type="term" value="P:regulation of developmental process"/>
    <property type="evidence" value="ECO:0007669"/>
    <property type="project" value="UniProtKB-ARBA"/>
</dbReference>
<evidence type="ECO:0000259" key="9">
    <source>
        <dbReference type="PROSITE" id="PS51075"/>
    </source>
</evidence>
<dbReference type="OrthoDB" id="5794312at2759"/>
<dbReference type="SMART" id="SM00523">
    <property type="entry name" value="DWA"/>
    <property type="match status" value="1"/>
</dbReference>
<feature type="domain" description="MH2" evidence="10">
    <location>
        <begin position="245"/>
        <end position="444"/>
    </location>
</feature>
<dbReference type="GO" id="GO:0000981">
    <property type="term" value="F:DNA-binding transcription factor activity, RNA polymerase II-specific"/>
    <property type="evidence" value="ECO:0007669"/>
    <property type="project" value="TreeGrafter"/>
</dbReference>
<keyword evidence="7" id="KW-0963">Cytoplasm</keyword>
<keyword evidence="5 7" id="KW-0804">Transcription</keyword>
<dbReference type="GO" id="GO:0005737">
    <property type="term" value="C:cytoplasm"/>
    <property type="evidence" value="ECO:0007669"/>
    <property type="project" value="UniProtKB-SubCell"/>
</dbReference>
<dbReference type="SMART" id="SM00524">
    <property type="entry name" value="DWB"/>
    <property type="match status" value="1"/>
</dbReference>
<evidence type="ECO:0000256" key="7">
    <source>
        <dbReference type="RuleBase" id="RU361195"/>
    </source>
</evidence>
<dbReference type="FunFam" id="3.90.520.10:FF:000001">
    <property type="entry name" value="Mothers against decapentaplegic homolog"/>
    <property type="match status" value="1"/>
</dbReference>
<feature type="compositionally biased region" description="Low complexity" evidence="8">
    <location>
        <begin position="153"/>
        <end position="165"/>
    </location>
</feature>
<gene>
    <name evidence="11" type="ORF">L596_025239</name>
</gene>
<dbReference type="InterPro" id="IPR013790">
    <property type="entry name" value="Dwarfin"/>
</dbReference>